<feature type="transmembrane region" description="Helical" evidence="1">
    <location>
        <begin position="12"/>
        <end position="32"/>
    </location>
</feature>
<keyword evidence="1" id="KW-1133">Transmembrane helix</keyword>
<dbReference type="AlphaFoldDB" id="A0A8N4ICD3"/>
<evidence type="ECO:0000256" key="1">
    <source>
        <dbReference type="SAM" id="Phobius"/>
    </source>
</evidence>
<reference evidence="3" key="1">
    <citation type="submission" date="2025-08" db="UniProtKB">
        <authorList>
            <consortium name="RefSeq"/>
        </authorList>
    </citation>
    <scope>IDENTIFICATION</scope>
</reference>
<gene>
    <name evidence="3" type="primary">LOC114912734</name>
</gene>
<sequence length="157" mass="18091">MPPRRTQNSLQACKLSATLLLFLPSLLFTLIFFSVFAFFLFLPIVCILSSIFLFSAFISRIPIMSLGRLVTKVCSSEDDWMVGEVPEFIEFDRSELPALDESSEEEERIKEVCEEDGEDIYEELRLLQADQIPLASGHCSSFYDILSFWRSKETRRV</sequence>
<proteinExistence type="predicted"/>
<keyword evidence="1" id="KW-0472">Membrane</keyword>
<dbReference type="Proteomes" id="UP000504607">
    <property type="component" value="Unplaced"/>
</dbReference>
<protein>
    <submittedName>
        <fullName evidence="3">Uncharacterized protein LOC114912734</fullName>
    </submittedName>
</protein>
<evidence type="ECO:0000313" key="3">
    <source>
        <dbReference type="RefSeq" id="XP_029116518.1"/>
    </source>
</evidence>
<evidence type="ECO:0000313" key="2">
    <source>
        <dbReference type="Proteomes" id="UP000504607"/>
    </source>
</evidence>
<dbReference type="RefSeq" id="XP_029116518.1">
    <property type="nucleotide sequence ID" value="XM_029260685.1"/>
</dbReference>
<feature type="transmembrane region" description="Helical" evidence="1">
    <location>
        <begin position="38"/>
        <end position="58"/>
    </location>
</feature>
<name>A0A8N4ICD3_ELAGV</name>
<keyword evidence="2" id="KW-1185">Reference proteome</keyword>
<organism evidence="2 3">
    <name type="scientific">Elaeis guineensis var. tenera</name>
    <name type="common">Oil palm</name>
    <dbReference type="NCBI Taxonomy" id="51953"/>
    <lineage>
        <taxon>Eukaryota</taxon>
        <taxon>Viridiplantae</taxon>
        <taxon>Streptophyta</taxon>
        <taxon>Embryophyta</taxon>
        <taxon>Tracheophyta</taxon>
        <taxon>Spermatophyta</taxon>
        <taxon>Magnoliopsida</taxon>
        <taxon>Liliopsida</taxon>
        <taxon>Arecaceae</taxon>
        <taxon>Arecoideae</taxon>
        <taxon>Cocoseae</taxon>
        <taxon>Elaeidinae</taxon>
        <taxon>Elaeis</taxon>
    </lineage>
</organism>
<accession>A0A8N4ICD3</accession>
<keyword evidence="1" id="KW-0812">Transmembrane</keyword>